<dbReference type="SUPFAM" id="SSF56954">
    <property type="entry name" value="Outer membrane efflux proteins (OEP)"/>
    <property type="match status" value="1"/>
</dbReference>
<comment type="caution">
    <text evidence="2">The sequence shown here is derived from an EMBL/GenBank/DDBJ whole genome shotgun (WGS) entry which is preliminary data.</text>
</comment>
<evidence type="ECO:0000256" key="1">
    <source>
        <dbReference type="SAM" id="Coils"/>
    </source>
</evidence>
<feature type="non-terminal residue" evidence="2">
    <location>
        <position position="93"/>
    </location>
</feature>
<name>A0A433ZZE9_9FLAO</name>
<protein>
    <submittedName>
        <fullName evidence="2">Heavy metal resistance protein CzcC</fullName>
    </submittedName>
</protein>
<dbReference type="Proteomes" id="UP000288102">
    <property type="component" value="Unassembled WGS sequence"/>
</dbReference>
<feature type="non-terminal residue" evidence="2">
    <location>
        <position position="1"/>
    </location>
</feature>
<keyword evidence="3" id="KW-1185">Reference proteome</keyword>
<dbReference type="AlphaFoldDB" id="A0A433ZZE9"/>
<accession>A0A433ZZE9</accession>
<evidence type="ECO:0000313" key="2">
    <source>
        <dbReference type="EMBL" id="RUT67504.1"/>
    </source>
</evidence>
<gene>
    <name evidence="2" type="ORF">D0817_26095</name>
</gene>
<proteinExistence type="predicted"/>
<feature type="coiled-coil region" evidence="1">
    <location>
        <begin position="43"/>
        <end position="77"/>
    </location>
</feature>
<dbReference type="EMBL" id="QWDM01000255">
    <property type="protein sequence ID" value="RUT67504.1"/>
    <property type="molecule type" value="Genomic_DNA"/>
</dbReference>
<dbReference type="Gene3D" id="1.20.1600.10">
    <property type="entry name" value="Outer membrane efflux proteins (OEP)"/>
    <property type="match status" value="1"/>
</dbReference>
<dbReference type="GO" id="GO:0015562">
    <property type="term" value="F:efflux transmembrane transporter activity"/>
    <property type="evidence" value="ECO:0007669"/>
    <property type="project" value="InterPro"/>
</dbReference>
<reference evidence="3" key="1">
    <citation type="journal article" date="2019" name="Syst. Appl. Microbiol.">
        <title>Flavobacterium circumlabens sp. nov. and Flavobacterium cupreum sp. nov., two psychrotrophic species isolated from Antarctic environmental samples.</title>
        <authorList>
            <person name="Kralova S."/>
            <person name="Busse H.-J."/>
            <person name="Svec P."/>
            <person name="Maslanova I."/>
            <person name="Stankova E."/>
            <person name="Bartak M."/>
            <person name="Sedlacek I."/>
        </authorList>
    </citation>
    <scope>NUCLEOTIDE SEQUENCE [LARGE SCALE GENOMIC DNA]</scope>
    <source>
        <strain evidence="3">CCM 8825</strain>
    </source>
</reference>
<organism evidence="2 3">
    <name type="scientific">Flavobacterium cupreum</name>
    <dbReference type="NCBI Taxonomy" id="2133766"/>
    <lineage>
        <taxon>Bacteria</taxon>
        <taxon>Pseudomonadati</taxon>
        <taxon>Bacteroidota</taxon>
        <taxon>Flavobacteriia</taxon>
        <taxon>Flavobacteriales</taxon>
        <taxon>Flavobacteriaceae</taxon>
        <taxon>Flavobacterium</taxon>
    </lineage>
</organism>
<keyword evidence="1" id="KW-0175">Coiled coil</keyword>
<sequence length="93" mass="10761">EAKLAEADKKVDWTVEVAFLQRGPDYSNMASVGVSVPLQWNQRNRQDRELAAKLAAVEQARAEREETQRMLAAEIRTMIEEWTNGRERIARFE</sequence>
<evidence type="ECO:0000313" key="3">
    <source>
        <dbReference type="Proteomes" id="UP000288102"/>
    </source>
</evidence>